<dbReference type="InterPro" id="IPR046341">
    <property type="entry name" value="SET_dom_sf"/>
</dbReference>
<evidence type="ECO:0000313" key="5">
    <source>
        <dbReference type="Proteomes" id="UP001178507"/>
    </source>
</evidence>
<proteinExistence type="predicted"/>
<dbReference type="Gene3D" id="1.25.40.10">
    <property type="entry name" value="Tetratricopeptide repeat domain"/>
    <property type="match status" value="1"/>
</dbReference>
<dbReference type="Pfam" id="PF00856">
    <property type="entry name" value="SET"/>
    <property type="match status" value="1"/>
</dbReference>
<dbReference type="Gene3D" id="3.40.50.10190">
    <property type="entry name" value="BRCT domain"/>
    <property type="match status" value="1"/>
</dbReference>
<gene>
    <name evidence="4" type="ORF">EVOR1521_LOCUS22594</name>
</gene>
<comment type="caution">
    <text evidence="4">The sequence shown here is derived from an EMBL/GenBank/DDBJ whole genome shotgun (WGS) entry which is preliminary data.</text>
</comment>
<dbReference type="SUPFAM" id="SSF82199">
    <property type="entry name" value="SET domain"/>
    <property type="match status" value="1"/>
</dbReference>
<evidence type="ECO:0000259" key="3">
    <source>
        <dbReference type="PROSITE" id="PS50280"/>
    </source>
</evidence>
<dbReference type="PROSITE" id="PS50172">
    <property type="entry name" value="BRCT"/>
    <property type="match status" value="1"/>
</dbReference>
<dbReference type="Proteomes" id="UP001178507">
    <property type="component" value="Unassembled WGS sequence"/>
</dbReference>
<evidence type="ECO:0000259" key="2">
    <source>
        <dbReference type="PROSITE" id="PS50172"/>
    </source>
</evidence>
<evidence type="ECO:0000256" key="1">
    <source>
        <dbReference type="SAM" id="MobiDB-lite"/>
    </source>
</evidence>
<protein>
    <submittedName>
        <fullName evidence="4">Uncharacterized protein</fullName>
    </submittedName>
</protein>
<dbReference type="AlphaFoldDB" id="A0AA36J3J3"/>
<feature type="compositionally biased region" description="Acidic residues" evidence="1">
    <location>
        <begin position="266"/>
        <end position="276"/>
    </location>
</feature>
<dbReference type="EMBL" id="CAUJNA010003316">
    <property type="protein sequence ID" value="CAJ1398950.1"/>
    <property type="molecule type" value="Genomic_DNA"/>
</dbReference>
<dbReference type="InterPro" id="IPR036420">
    <property type="entry name" value="BRCT_dom_sf"/>
</dbReference>
<feature type="region of interest" description="Disordered" evidence="1">
    <location>
        <begin position="1"/>
        <end position="28"/>
    </location>
</feature>
<organism evidence="4 5">
    <name type="scientific">Effrenium voratum</name>
    <dbReference type="NCBI Taxonomy" id="2562239"/>
    <lineage>
        <taxon>Eukaryota</taxon>
        <taxon>Sar</taxon>
        <taxon>Alveolata</taxon>
        <taxon>Dinophyceae</taxon>
        <taxon>Suessiales</taxon>
        <taxon>Symbiodiniaceae</taxon>
        <taxon>Effrenium</taxon>
    </lineage>
</organism>
<dbReference type="InterPro" id="IPR001357">
    <property type="entry name" value="BRCT_dom"/>
</dbReference>
<dbReference type="SUPFAM" id="SSF52113">
    <property type="entry name" value="BRCT domain"/>
    <property type="match status" value="1"/>
</dbReference>
<dbReference type="InterPro" id="IPR011990">
    <property type="entry name" value="TPR-like_helical_dom_sf"/>
</dbReference>
<dbReference type="InterPro" id="IPR001214">
    <property type="entry name" value="SET_dom"/>
</dbReference>
<dbReference type="SMART" id="SM00317">
    <property type="entry name" value="SET"/>
    <property type="match status" value="1"/>
</dbReference>
<keyword evidence="5" id="KW-1185">Reference proteome</keyword>
<dbReference type="Gene3D" id="2.170.270.10">
    <property type="entry name" value="SET domain"/>
    <property type="match status" value="1"/>
</dbReference>
<feature type="region of interest" description="Disordered" evidence="1">
    <location>
        <begin position="236"/>
        <end position="285"/>
    </location>
</feature>
<feature type="domain" description="BRCT" evidence="2">
    <location>
        <begin position="80"/>
        <end position="180"/>
    </location>
</feature>
<reference evidence="4" key="1">
    <citation type="submission" date="2023-08" db="EMBL/GenBank/DDBJ databases">
        <authorList>
            <person name="Chen Y."/>
            <person name="Shah S."/>
            <person name="Dougan E. K."/>
            <person name="Thang M."/>
            <person name="Chan C."/>
        </authorList>
    </citation>
    <scope>NUCLEOTIDE SEQUENCE</scope>
</reference>
<name>A0AA36J3J3_9DINO</name>
<sequence length="953" mass="105528">MAANGSLESWRVPGQATEAPAKRRRERPMHGVTISDHGEKTTWPGYWEERQRKLESQAVDGALFGALASRLSAHDSDAAASASIFRSCCIYFDGRVDVGGGLSAYALSKVARLHGAQVSPMLAKRRVTHVVCTQLSGAKERHALHDATSAFACVQYIVHPNWITESIAAGLRLKESQFSLMAGISQTFGQSIFHCEKRKAPNASAAQAPEAPGEKLLTRRVLAEITAPLVVPDTQNSREAELVDLSDSPPKPAAQEVPATALDSSQETELDSDEECQNSPPLVSERGQKYRAFETASGPFQRTFFAEIARMAAVVLRGLESKPKLNGREVNLVAFHPERQRWEVELKGEMPHQDLFKIDWSEDWWEPMEGDEKYSSLRKEKGPTFKEVLEQKLQKQRLTDTKSILVADCNGRRVAVFDGQGELLTVLSGKHVPRKVETDCEVCQRSFPLQFQKLAPEGRTLAVKPSCLRTKEDNEVETLRRRKVEMTVGAIHKKPELDGQVGLLGAFQGYANCWEVMPDAKALWDVKVDGSPAPVLLHSKELSDEASGKVLEDPVEVKCSRPEQGQGLFAKVAIRQGEIILEDEPCLLAAFSLDVTKLIHQFNQLPVSKQDGLLQLSKGPDSLMSLRSDAQQVTKDALLASQEFRQLSQSLQDQIWNLMRIFDSNALPHSRSEGKILYPTLARVNHSCRPKATLGDPQQVVSSKTPGFEPIDPLRKALIAIEDIEEGGEITISYLSDDDLLEPTQHRRVKLQSRYGFQCQCARCLDEESDKVLRVFRCSCGKELQGVGPCACGADVSKLVEAEQMHVSSFANLWKSLGHEKLSSPDGLVAIAEMAAESNLAPQHWLLCKVRYVLSCFYEKNHRPALAVENLQGILDLEEAVFGHQSQEKLEQRGDQLVQKGALTQAFDCYAAALKALKQQSPNNPPGDARCDLIRQKLRSVLDAKKDEGYPAN</sequence>
<accession>A0AA36J3J3</accession>
<dbReference type="PANTHER" id="PTHR12197">
    <property type="entry name" value="HISTONE-LYSINE N-METHYLTRANSFERASE SMYD"/>
    <property type="match status" value="1"/>
</dbReference>
<feature type="domain" description="SET" evidence="3">
    <location>
        <begin position="553"/>
        <end position="735"/>
    </location>
</feature>
<dbReference type="PROSITE" id="PS50280">
    <property type="entry name" value="SET"/>
    <property type="match status" value="1"/>
</dbReference>
<dbReference type="CDD" id="cd20071">
    <property type="entry name" value="SET_SMYD"/>
    <property type="match status" value="1"/>
</dbReference>
<evidence type="ECO:0000313" key="4">
    <source>
        <dbReference type="EMBL" id="CAJ1398950.1"/>
    </source>
</evidence>
<dbReference type="InterPro" id="IPR050869">
    <property type="entry name" value="H3K4_H4K5_MeTrfase"/>
</dbReference>
<dbReference type="SMART" id="SM00292">
    <property type="entry name" value="BRCT"/>
    <property type="match status" value="1"/>
</dbReference>